<dbReference type="Proteomes" id="UP001430954">
    <property type="component" value="Unassembled WGS sequence"/>
</dbReference>
<evidence type="ECO:0000313" key="4">
    <source>
        <dbReference type="Proteomes" id="UP001430954"/>
    </source>
</evidence>
<evidence type="ECO:0000256" key="1">
    <source>
        <dbReference type="SAM" id="MobiDB-lite"/>
    </source>
</evidence>
<dbReference type="EMBL" id="JAINZW010000001">
    <property type="protein sequence ID" value="MBZ4038224.1"/>
    <property type="molecule type" value="Genomic_DNA"/>
</dbReference>
<feature type="transmembrane region" description="Helical" evidence="2">
    <location>
        <begin position="288"/>
        <end position="307"/>
    </location>
</feature>
<accession>A0ABS7T2X9</accession>
<evidence type="ECO:0000313" key="3">
    <source>
        <dbReference type="EMBL" id="MBZ4038224.1"/>
    </source>
</evidence>
<keyword evidence="4" id="KW-1185">Reference proteome</keyword>
<comment type="caution">
    <text evidence="3">The sequence shown here is derived from an EMBL/GenBank/DDBJ whole genome shotgun (WGS) entry which is preliminary data.</text>
</comment>
<protein>
    <submittedName>
        <fullName evidence="3">DUF3667 domain-containing protein</fullName>
    </submittedName>
</protein>
<dbReference type="InterPro" id="IPR022134">
    <property type="entry name" value="DUF3667"/>
</dbReference>
<feature type="transmembrane region" description="Helical" evidence="2">
    <location>
        <begin position="319"/>
        <end position="340"/>
    </location>
</feature>
<feature type="transmembrane region" description="Helical" evidence="2">
    <location>
        <begin position="395"/>
        <end position="415"/>
    </location>
</feature>
<dbReference type="Pfam" id="PF12412">
    <property type="entry name" value="DUF3667"/>
    <property type="match status" value="1"/>
</dbReference>
<reference evidence="3 4" key="1">
    <citation type="submission" date="2021-09" db="EMBL/GenBank/DDBJ databases">
        <title>Lysobacter sp. 13A isolated from the river sediment.</title>
        <authorList>
            <person name="Liu H."/>
            <person name="Li S."/>
            <person name="Mao S."/>
        </authorList>
    </citation>
    <scope>NUCLEOTIDE SEQUENCE [LARGE SCALE GENOMIC DNA]</scope>
    <source>
        <strain evidence="3 4">13A</strain>
    </source>
</reference>
<keyword evidence="2" id="KW-0812">Transmembrane</keyword>
<feature type="transmembrane region" description="Helical" evidence="2">
    <location>
        <begin position="352"/>
        <end position="374"/>
    </location>
</feature>
<feature type="region of interest" description="Disordered" evidence="1">
    <location>
        <begin position="188"/>
        <end position="226"/>
    </location>
</feature>
<name>A0ABS7T2X9_9GAMM</name>
<evidence type="ECO:0000256" key="2">
    <source>
        <dbReference type="SAM" id="Phobius"/>
    </source>
</evidence>
<dbReference type="RefSeq" id="WP_223674426.1">
    <property type="nucleotide sequence ID" value="NZ_JAINZW010000001.1"/>
</dbReference>
<feature type="compositionally biased region" description="Acidic residues" evidence="1">
    <location>
        <begin position="214"/>
        <end position="226"/>
    </location>
</feature>
<organism evidence="3 4">
    <name type="scientific">Novilysobacter selenitireducens</name>
    <dbReference type="NCBI Taxonomy" id="2872639"/>
    <lineage>
        <taxon>Bacteria</taxon>
        <taxon>Pseudomonadati</taxon>
        <taxon>Pseudomonadota</taxon>
        <taxon>Gammaproteobacteria</taxon>
        <taxon>Lysobacterales</taxon>
        <taxon>Lysobacteraceae</taxon>
        <taxon>Novilysobacter</taxon>
    </lineage>
</organism>
<keyword evidence="2" id="KW-1133">Transmembrane helix</keyword>
<gene>
    <name evidence="3" type="ORF">K6753_01570</name>
</gene>
<proteinExistence type="predicted"/>
<keyword evidence="2" id="KW-0472">Membrane</keyword>
<feature type="compositionally biased region" description="Low complexity" evidence="1">
    <location>
        <begin position="196"/>
        <end position="213"/>
    </location>
</feature>
<sequence length="417" mass="45861">MDAHDTPTHCENCATPLQGGYCHRCGQSAVNPIRDTHHAIVEVFESFWHLDGRVFRTLRDLLAPGRVARDYLAGHRARYIAPLRMFVVATLLTFFVGQYAVSFTENPIVTDDGTPTVAGVDAGLAKQLEAATTREEVIRIRDQALAEVEAARETVDGVPVPGVDRGLLAAQVAIRGAAGNRIAQLREAAKAGEPPTASAADEATGATEATAAEVEADATPEDAAEADDDDWVMRFNGKPWHPVDNPLTVAWWPDFANDWLNRKVGRAQDNIPRLQQNPDLLKESMMQALPTALFLLVPVFALLLKVFYLFSRRLYLEHLVVALYSHVFLVLTILVQFLLVALDGAVAAHSVWASRGIGVLEFALWCWLPVYLLLMQKRIYGQGWLMTLVKYFVLGNLYFVLVAFAALYAVLAGLVSA</sequence>
<feature type="transmembrane region" description="Helical" evidence="2">
    <location>
        <begin position="79"/>
        <end position="101"/>
    </location>
</feature>